<evidence type="ECO:0000313" key="1">
    <source>
        <dbReference type="EMBL" id="BCJ29295.1"/>
    </source>
</evidence>
<dbReference type="PROSITE" id="PS51318">
    <property type="entry name" value="TAT"/>
    <property type="match status" value="1"/>
</dbReference>
<dbReference type="InterPro" id="IPR006311">
    <property type="entry name" value="TAT_signal"/>
</dbReference>
<dbReference type="KEGG" id="aser:Asera_34030"/>
<organism evidence="1 2">
    <name type="scientific">Actinocatenispora sera</name>
    <dbReference type="NCBI Taxonomy" id="390989"/>
    <lineage>
        <taxon>Bacteria</taxon>
        <taxon>Bacillati</taxon>
        <taxon>Actinomycetota</taxon>
        <taxon>Actinomycetes</taxon>
        <taxon>Micromonosporales</taxon>
        <taxon>Micromonosporaceae</taxon>
        <taxon>Actinocatenispora</taxon>
    </lineage>
</organism>
<proteinExistence type="predicted"/>
<sequence>MSSATPERAGPSARRLTRRALLAATAAMTTAVAVGTGGAPADASAGALSAEQCEMVLRIAAAGAVYPIPFPSFAESGSAVSRATMARLQTAWGKVGSARSKLVQAGANALIEADPADDPALRGAITALARGDQATTVTATVALAVATISTHFDPNSDSAAQLWIGGLRRLPAGPDRVPSPARRIR</sequence>
<gene>
    <name evidence="1" type="ORF">Asera_34030</name>
</gene>
<keyword evidence="2" id="KW-1185">Reference proteome</keyword>
<protein>
    <submittedName>
        <fullName evidence="1">Uncharacterized protein</fullName>
    </submittedName>
</protein>
<accession>A0A810L313</accession>
<dbReference type="EMBL" id="AP023354">
    <property type="protein sequence ID" value="BCJ29295.1"/>
    <property type="molecule type" value="Genomic_DNA"/>
</dbReference>
<dbReference type="AlphaFoldDB" id="A0A810L313"/>
<name>A0A810L313_9ACTN</name>
<dbReference type="Proteomes" id="UP000680750">
    <property type="component" value="Chromosome"/>
</dbReference>
<reference evidence="1" key="1">
    <citation type="submission" date="2020-08" db="EMBL/GenBank/DDBJ databases">
        <title>Whole genome shotgun sequence of Actinocatenispora sera NBRC 101916.</title>
        <authorList>
            <person name="Komaki H."/>
            <person name="Tamura T."/>
        </authorList>
    </citation>
    <scope>NUCLEOTIDE SEQUENCE</scope>
    <source>
        <strain evidence="1">NBRC 101916</strain>
    </source>
</reference>
<evidence type="ECO:0000313" key="2">
    <source>
        <dbReference type="Proteomes" id="UP000680750"/>
    </source>
</evidence>